<evidence type="ECO:0000256" key="8">
    <source>
        <dbReference type="HAMAP-Rule" id="MF_00917"/>
    </source>
</evidence>
<comment type="similarity">
    <text evidence="8">Belongs to the radical SAM superfamily. 7-carboxy-7-deazaguanine synthase family.</text>
</comment>
<comment type="pathway">
    <text evidence="8">Purine metabolism; 7-cyano-7-deazaguanine biosynthesis.</text>
</comment>
<dbReference type="CDD" id="cd01335">
    <property type="entry name" value="Radical_SAM"/>
    <property type="match status" value="1"/>
</dbReference>
<evidence type="ECO:0000256" key="3">
    <source>
        <dbReference type="ARBA" id="ARBA00022723"/>
    </source>
</evidence>
<comment type="function">
    <text evidence="8">Catalyzes the complex heterocyclic radical-mediated conversion of 6-carboxy-5,6,7,8-tetrahydropterin (CPH4) to 7-carboxy-7-deazaguanine (CDG), a step common to the biosynthetic pathways of all 7-deazapurine-containing compounds.</text>
</comment>
<gene>
    <name evidence="8" type="primary">queE</name>
    <name evidence="10" type="ORF">SLA_0225</name>
</gene>
<dbReference type="InterPro" id="IPR013785">
    <property type="entry name" value="Aldolase_TIM"/>
</dbReference>
<dbReference type="InterPro" id="IPR007197">
    <property type="entry name" value="rSAM"/>
</dbReference>
<dbReference type="InterPro" id="IPR058240">
    <property type="entry name" value="rSAM_sf"/>
</dbReference>
<evidence type="ECO:0000256" key="5">
    <source>
        <dbReference type="ARBA" id="ARBA00023004"/>
    </source>
</evidence>
<comment type="catalytic activity">
    <reaction evidence="8">
        <text>6-carboxy-5,6,7,8-tetrahydropterin + H(+) = 7-carboxy-7-carbaguanine + NH4(+)</text>
        <dbReference type="Rhea" id="RHEA:27974"/>
        <dbReference type="ChEBI" id="CHEBI:15378"/>
        <dbReference type="ChEBI" id="CHEBI:28938"/>
        <dbReference type="ChEBI" id="CHEBI:61032"/>
        <dbReference type="ChEBI" id="CHEBI:61036"/>
        <dbReference type="EC" id="4.3.99.3"/>
    </reaction>
</comment>
<dbReference type="GO" id="GO:0000287">
    <property type="term" value="F:magnesium ion binding"/>
    <property type="evidence" value="ECO:0007669"/>
    <property type="project" value="UniProtKB-UniRule"/>
</dbReference>
<comment type="cofactor">
    <cofactor evidence="8">
        <name>S-adenosyl-L-methionine</name>
        <dbReference type="ChEBI" id="CHEBI:59789"/>
    </cofactor>
    <text evidence="8">Binds 1 S-adenosyl-L-methionine per subunit.</text>
</comment>
<keyword evidence="4 8" id="KW-0460">Magnesium</keyword>
<dbReference type="SFLD" id="SFLDS00029">
    <property type="entry name" value="Radical_SAM"/>
    <property type="match status" value="1"/>
</dbReference>
<evidence type="ECO:0000256" key="7">
    <source>
        <dbReference type="ARBA" id="ARBA00023239"/>
    </source>
</evidence>
<reference evidence="10 11" key="1">
    <citation type="journal article" date="2016" name="Genome Announc.">
        <title>Complete Genome Sequence of Thiostrepton-Producing Streptomyces laurentii ATCC 31255.</title>
        <authorList>
            <person name="Doi K."/>
            <person name="Fujino Y."/>
            <person name="Nagayoshi Y."/>
            <person name="Ohshima T."/>
            <person name="Ogata S."/>
        </authorList>
    </citation>
    <scope>NUCLEOTIDE SEQUENCE [LARGE SCALE GENOMIC DNA]</scope>
    <source>
        <strain evidence="10 11">ATCC 31255</strain>
    </source>
</reference>
<dbReference type="PIRSF" id="PIRSF000370">
    <property type="entry name" value="QueE"/>
    <property type="match status" value="1"/>
</dbReference>
<feature type="binding site" evidence="8">
    <location>
        <position position="76"/>
    </location>
    <ligand>
        <name>S-adenosyl-L-methionine</name>
        <dbReference type="ChEBI" id="CHEBI:59789"/>
    </ligand>
</feature>
<dbReference type="PANTHER" id="PTHR42836">
    <property type="entry name" value="7-CARBOXY-7-DEAZAGUANINE SYNTHASE"/>
    <property type="match status" value="1"/>
</dbReference>
<evidence type="ECO:0000256" key="4">
    <source>
        <dbReference type="ARBA" id="ARBA00022842"/>
    </source>
</evidence>
<feature type="binding site" evidence="8">
    <location>
        <position position="24"/>
    </location>
    <ligand>
        <name>[4Fe-4S] cluster</name>
        <dbReference type="ChEBI" id="CHEBI:49883"/>
        <note>4Fe-4S-S-AdoMet</note>
    </ligand>
</feature>
<organism evidence="10 11">
    <name type="scientific">Streptomyces laurentii</name>
    <dbReference type="NCBI Taxonomy" id="39478"/>
    <lineage>
        <taxon>Bacteria</taxon>
        <taxon>Bacillati</taxon>
        <taxon>Actinomycetota</taxon>
        <taxon>Actinomycetes</taxon>
        <taxon>Kitasatosporales</taxon>
        <taxon>Streptomycetaceae</taxon>
        <taxon>Streptomyces</taxon>
    </lineage>
</organism>
<dbReference type="UniPathway" id="UPA00391"/>
<comment type="cofactor">
    <cofactor evidence="8">
        <name>Mg(2+)</name>
        <dbReference type="ChEBI" id="CHEBI:18420"/>
    </cofactor>
</comment>
<dbReference type="PANTHER" id="PTHR42836:SF1">
    <property type="entry name" value="7-CARBOXY-7-DEAZAGUANINE SYNTHASE"/>
    <property type="match status" value="1"/>
</dbReference>
<feature type="binding site" evidence="8">
    <location>
        <position position="74"/>
    </location>
    <ligand>
        <name>substrate</name>
    </ligand>
</feature>
<dbReference type="InterPro" id="IPR024924">
    <property type="entry name" value="7-CO-7-deazaguanine_synth-like"/>
</dbReference>
<dbReference type="GO" id="GO:0051539">
    <property type="term" value="F:4 iron, 4 sulfur cluster binding"/>
    <property type="evidence" value="ECO:0007669"/>
    <property type="project" value="UniProtKB-UniRule"/>
</dbReference>
<keyword evidence="3 8" id="KW-0479">Metal-binding</keyword>
<dbReference type="HAMAP" id="MF_00917">
    <property type="entry name" value="QueE"/>
    <property type="match status" value="1"/>
</dbReference>
<name>A0A160NUH8_STRLU</name>
<dbReference type="Gene3D" id="3.20.20.70">
    <property type="entry name" value="Aldolase class I"/>
    <property type="match status" value="1"/>
</dbReference>
<feature type="binding site" evidence="8">
    <location>
        <position position="29"/>
    </location>
    <ligand>
        <name>Mg(2+)</name>
        <dbReference type="ChEBI" id="CHEBI:18420"/>
    </ligand>
</feature>
<dbReference type="GO" id="GO:0016840">
    <property type="term" value="F:carbon-nitrogen lyase activity"/>
    <property type="evidence" value="ECO:0007669"/>
    <property type="project" value="UniProtKB-UniRule"/>
</dbReference>
<sequence>MQGEGRSTGRSCSFLRLGGCNLTCRWCDTPYTWDWTGVSQGRTAYRPADELHAMTVTEVTRRLRELGTGLVVVSGGEPLSQQDRLLPVIEEIRARGADVEIETNGTVVPSAALVAAGVRFNVSPKLAHSAVAERRRVVPAALRALAAIDGTCFKFVCADPSDLKEVDELVERFALRDVWIMPCGQEPEEITDGLRRLADPVIQRKWNLTGRLHVTLWGNQRGV</sequence>
<dbReference type="GO" id="GO:1904047">
    <property type="term" value="F:S-adenosyl-L-methionine binding"/>
    <property type="evidence" value="ECO:0007669"/>
    <property type="project" value="UniProtKB-UniRule"/>
</dbReference>
<dbReference type="Proteomes" id="UP000217676">
    <property type="component" value="Chromosome"/>
</dbReference>
<keyword evidence="5 8" id="KW-0408">Iron</keyword>
<keyword evidence="6 8" id="KW-0411">Iron-sulfur</keyword>
<evidence type="ECO:0000313" key="11">
    <source>
        <dbReference type="Proteomes" id="UP000217676"/>
    </source>
</evidence>
<comment type="cofactor">
    <cofactor evidence="8">
        <name>[4Fe-4S] cluster</name>
        <dbReference type="ChEBI" id="CHEBI:49883"/>
    </cofactor>
    <text evidence="8">Binds 1 [4Fe-4S] cluster. The cluster is coordinated with 3 cysteines and an exchangeable S-adenosyl-L-methionine.</text>
</comment>
<comment type="caution">
    <text evidence="8">Lacks conserved residue(s) required for the propagation of feature annotation.</text>
</comment>
<keyword evidence="8" id="KW-0671">Queuosine biosynthesis</keyword>
<feature type="binding site" evidence="8">
    <location>
        <position position="16"/>
    </location>
    <ligand>
        <name>substrate</name>
    </ligand>
</feature>
<evidence type="ECO:0000256" key="1">
    <source>
        <dbReference type="ARBA" id="ARBA00022485"/>
    </source>
</evidence>
<accession>A0A160NUH8</accession>
<keyword evidence="2 8" id="KW-0949">S-adenosyl-L-methionine</keyword>
<dbReference type="SUPFAM" id="SSF102114">
    <property type="entry name" value="Radical SAM enzymes"/>
    <property type="match status" value="1"/>
</dbReference>
<keyword evidence="11" id="KW-1185">Reference proteome</keyword>
<dbReference type="AlphaFoldDB" id="A0A160NUH8"/>
<feature type="binding site" evidence="8">
    <location>
        <begin position="123"/>
        <end position="125"/>
    </location>
    <ligand>
        <name>S-adenosyl-L-methionine</name>
        <dbReference type="ChEBI" id="CHEBI:59789"/>
    </ligand>
</feature>
<protein>
    <recommendedName>
        <fullName evidence="8">7-carboxy-7-deazaguanine synthase</fullName>
        <shortName evidence="8">CDG synthase</shortName>
        <ecNumber evidence="8">4.3.99.3</ecNumber>
    </recommendedName>
    <alternativeName>
        <fullName evidence="8">Queuosine biosynthesis protein QueE</fullName>
    </alternativeName>
</protein>
<feature type="binding site" evidence="8">
    <location>
        <position position="20"/>
    </location>
    <ligand>
        <name>[4Fe-4S] cluster</name>
        <dbReference type="ChEBI" id="CHEBI:49883"/>
        <note>4Fe-4S-S-AdoMet</note>
    </ligand>
</feature>
<evidence type="ECO:0000259" key="9">
    <source>
        <dbReference type="PROSITE" id="PS51918"/>
    </source>
</evidence>
<keyword evidence="1 8" id="KW-0004">4Fe-4S</keyword>
<feature type="domain" description="Radical SAM core" evidence="9">
    <location>
        <begin position="7"/>
        <end position="219"/>
    </location>
</feature>
<evidence type="ECO:0000256" key="6">
    <source>
        <dbReference type="ARBA" id="ARBA00023014"/>
    </source>
</evidence>
<proteinExistence type="inferred from homology"/>
<evidence type="ECO:0000256" key="2">
    <source>
        <dbReference type="ARBA" id="ARBA00022691"/>
    </source>
</evidence>
<comment type="subunit">
    <text evidence="8">Homodimer.</text>
</comment>
<keyword evidence="7 8" id="KW-0456">Lyase</keyword>
<evidence type="ECO:0000313" key="10">
    <source>
        <dbReference type="EMBL" id="BAU81180.1"/>
    </source>
</evidence>
<feature type="binding site" evidence="8">
    <location>
        <position position="27"/>
    </location>
    <ligand>
        <name>[4Fe-4S] cluster</name>
        <dbReference type="ChEBI" id="CHEBI:49883"/>
        <note>4Fe-4S-S-AdoMet</note>
    </ligand>
</feature>
<dbReference type="Pfam" id="PF04055">
    <property type="entry name" value="Radical_SAM"/>
    <property type="match status" value="1"/>
</dbReference>
<dbReference type="EMBL" id="AP017424">
    <property type="protein sequence ID" value="BAU81180.1"/>
    <property type="molecule type" value="Genomic_DNA"/>
</dbReference>
<dbReference type="KEGG" id="slau:SLA_0225"/>
<dbReference type="GO" id="GO:0008616">
    <property type="term" value="P:tRNA queuosine(34) biosynthetic process"/>
    <property type="evidence" value="ECO:0007669"/>
    <property type="project" value="UniProtKB-UniRule"/>
</dbReference>
<dbReference type="EC" id="4.3.99.3" evidence="8"/>
<dbReference type="PROSITE" id="PS51918">
    <property type="entry name" value="RADICAL_SAM"/>
    <property type="match status" value="1"/>
</dbReference>
<feature type="binding site" evidence="8">
    <location>
        <begin position="26"/>
        <end position="28"/>
    </location>
    <ligand>
        <name>S-adenosyl-L-methionine</name>
        <dbReference type="ChEBI" id="CHEBI:59789"/>
    </ligand>
</feature>